<accession>A0A160DF52</accession>
<name>A0A160DF52_9CAUD</name>
<keyword evidence="2" id="KW-1185">Reference proteome</keyword>
<sequence>MTITELIKELHRHNPDLEVKVQSHDWVGDVVTSPAAVSPACIQGEWFMSIYPARE</sequence>
<dbReference type="Proteomes" id="UP000203982">
    <property type="component" value="Segment"/>
</dbReference>
<dbReference type="GeneID" id="28803234"/>
<reference evidence="1 2" key="1">
    <citation type="submission" date="2016-03" db="EMBL/GenBank/DDBJ databases">
        <authorList>
            <person name="Montgomery M.T."/>
            <person name="Guerrero C.A."/>
            <person name="Mavrich T.N."/>
            <person name="Pope W.H."/>
            <person name="Garlena R.A."/>
            <person name="Russell D.A."/>
            <person name="Jacobs-Sera D."/>
            <person name="Hendrix R.W."/>
            <person name="Hatfull G.F."/>
        </authorList>
    </citation>
    <scope>NUCLEOTIDE SEQUENCE [LARGE SCALE GENOMIC DNA]</scope>
</reference>
<dbReference type="RefSeq" id="YP_009273056.1">
    <property type="nucleotide sequence ID" value="NC_030901.1"/>
</dbReference>
<proteinExistence type="predicted"/>
<organism evidence="1 2">
    <name type="scientific">Gordonia phage ClubL</name>
    <dbReference type="NCBI Taxonomy" id="1838065"/>
    <lineage>
        <taxon>Viruses</taxon>
        <taxon>Duplodnaviria</taxon>
        <taxon>Heunggongvirae</taxon>
        <taxon>Uroviricota</taxon>
        <taxon>Caudoviricetes</taxon>
        <taxon>Smoothievirus</taxon>
        <taxon>Smoothievirus clubL</taxon>
    </lineage>
</organism>
<gene>
    <name evidence="1" type="primary">13</name>
    <name evidence="1" type="ORF">PBI_CLUBL_13</name>
</gene>
<dbReference type="EMBL" id="KU998246">
    <property type="protein sequence ID" value="ANA86519.1"/>
    <property type="molecule type" value="Genomic_DNA"/>
</dbReference>
<evidence type="ECO:0000313" key="2">
    <source>
        <dbReference type="Proteomes" id="UP000203982"/>
    </source>
</evidence>
<dbReference type="KEGG" id="vg:28803234"/>
<evidence type="ECO:0000313" key="1">
    <source>
        <dbReference type="EMBL" id="ANA86519.1"/>
    </source>
</evidence>
<protein>
    <submittedName>
        <fullName evidence="1">Uncharacterized protein</fullName>
    </submittedName>
</protein>